<sequence>MSLSSSSSLVEKDKKYFFHPFTALKTHESDGGKIIVEGKGSTLTDSQGNKILDGMAGLWCVNLGYGNTELAGAIDAQVKKLSYYHSFSGMGTDLAGQLSEQIINMCPVPMSKVFFGNSGSDANDTNVKIVWFYNNAIGRPNKKKIISRTRGYHGVTIMSAGLTGLKNLHDGFDLPLSTVRHVRPPHRLWEKAPGATDAQFAQTLADELETLILAEGPDTVAAFIAEPIQAAGGVIVPPNEYFPAITKVLKKYDILLIADEVVTGFGRLGQMFGTETFAMQPDIITIAKGLTSAYIPLSGSVVSEKIWSVLRDGSVQYGAFGHGYTYSAHPVAAACALKNLEIIKRDKLTETTTKQGKLLHELLQNYFANHPLVGEIRGQGLIGAIELVANKETPKPFDPALKVAPQMARRSMELGVLTRALPASDTLSFSPPFIVTDSELEVIVKTVHQAVNEIGKELGLYS</sequence>
<reference evidence="5" key="1">
    <citation type="submission" date="2014-06" db="EMBL/GenBank/DDBJ databases">
        <title>Key roles for freshwater Actinobacteria revealed by deep metagenomic sequencing.</title>
        <authorList>
            <person name="Ghai R."/>
            <person name="Mizuno C.M."/>
            <person name="Picazo A."/>
            <person name="Camacho A."/>
            <person name="Rodriguez-Valera F."/>
        </authorList>
    </citation>
    <scope>NUCLEOTIDE SEQUENCE</scope>
</reference>
<dbReference type="AlphaFoldDB" id="A0A094SQX9"/>
<evidence type="ECO:0000256" key="3">
    <source>
        <dbReference type="ARBA" id="ARBA00022679"/>
    </source>
</evidence>
<evidence type="ECO:0000256" key="2">
    <source>
        <dbReference type="ARBA" id="ARBA00022576"/>
    </source>
</evidence>
<dbReference type="GO" id="GO:0008483">
    <property type="term" value="F:transaminase activity"/>
    <property type="evidence" value="ECO:0007669"/>
    <property type="project" value="UniProtKB-KW"/>
</dbReference>
<keyword evidence="3 5" id="KW-0808">Transferase</keyword>
<keyword evidence="2 5" id="KW-0032">Aminotransferase</keyword>
<comment type="similarity">
    <text evidence="1">Belongs to the class-III pyridoxal-phosphate-dependent aminotransferase family.</text>
</comment>
<evidence type="ECO:0000256" key="4">
    <source>
        <dbReference type="ARBA" id="ARBA00022898"/>
    </source>
</evidence>
<dbReference type="InterPro" id="IPR049704">
    <property type="entry name" value="Aminotrans_3_PPA_site"/>
</dbReference>
<proteinExistence type="inferred from homology"/>
<gene>
    <name evidence="5" type="ORF">GM51_3530</name>
</gene>
<dbReference type="InterPro" id="IPR005814">
    <property type="entry name" value="Aminotrans_3"/>
</dbReference>
<dbReference type="PIRSF" id="PIRSF000521">
    <property type="entry name" value="Transaminase_4ab_Lys_Orn"/>
    <property type="match status" value="1"/>
</dbReference>
<dbReference type="PANTHER" id="PTHR43094:SF1">
    <property type="entry name" value="AMINOTRANSFERASE CLASS-III"/>
    <property type="match status" value="1"/>
</dbReference>
<dbReference type="InterPro" id="IPR015421">
    <property type="entry name" value="PyrdxlP-dep_Trfase_major"/>
</dbReference>
<dbReference type="GO" id="GO:0005829">
    <property type="term" value="C:cytosol"/>
    <property type="evidence" value="ECO:0007669"/>
    <property type="project" value="TreeGrafter"/>
</dbReference>
<evidence type="ECO:0000256" key="1">
    <source>
        <dbReference type="ARBA" id="ARBA00008954"/>
    </source>
</evidence>
<dbReference type="EMBL" id="JNSL01000013">
    <property type="protein sequence ID" value="KGA21118.1"/>
    <property type="molecule type" value="Genomic_DNA"/>
</dbReference>
<comment type="caution">
    <text evidence="5">The sequence shown here is derived from an EMBL/GenBank/DDBJ whole genome shotgun (WGS) entry which is preliminary data.</text>
</comment>
<accession>A0A094SQX9</accession>
<dbReference type="Gene3D" id="3.90.1150.10">
    <property type="entry name" value="Aspartate Aminotransferase, domain 1"/>
    <property type="match status" value="1"/>
</dbReference>
<dbReference type="SUPFAM" id="SSF53383">
    <property type="entry name" value="PLP-dependent transferases"/>
    <property type="match status" value="1"/>
</dbReference>
<protein>
    <submittedName>
        <fullName evidence="5">Aminotransferase</fullName>
    </submittedName>
</protein>
<dbReference type="NCBIfam" id="NF004767">
    <property type="entry name" value="PRK06105.1"/>
    <property type="match status" value="1"/>
</dbReference>
<dbReference type="PROSITE" id="PS00600">
    <property type="entry name" value="AA_TRANSFER_CLASS_3"/>
    <property type="match status" value="1"/>
</dbReference>
<dbReference type="CDD" id="cd00610">
    <property type="entry name" value="OAT_like"/>
    <property type="match status" value="1"/>
</dbReference>
<evidence type="ECO:0000313" key="5">
    <source>
        <dbReference type="EMBL" id="KGA21118.1"/>
    </source>
</evidence>
<dbReference type="FunFam" id="3.40.640.10:FF:000014">
    <property type="entry name" value="Adenosylmethionine-8-amino-7-oxononanoate aminotransferase, probable"/>
    <property type="match status" value="1"/>
</dbReference>
<keyword evidence="4" id="KW-0663">Pyridoxal phosphate</keyword>
<organism evidence="5">
    <name type="scientific">freshwater metagenome</name>
    <dbReference type="NCBI Taxonomy" id="449393"/>
    <lineage>
        <taxon>unclassified sequences</taxon>
        <taxon>metagenomes</taxon>
        <taxon>ecological metagenomes</taxon>
    </lineage>
</organism>
<dbReference type="GO" id="GO:0030170">
    <property type="term" value="F:pyridoxal phosphate binding"/>
    <property type="evidence" value="ECO:0007669"/>
    <property type="project" value="InterPro"/>
</dbReference>
<dbReference type="Pfam" id="PF00202">
    <property type="entry name" value="Aminotran_3"/>
    <property type="match status" value="1"/>
</dbReference>
<dbReference type="Gene3D" id="3.40.640.10">
    <property type="entry name" value="Type I PLP-dependent aspartate aminotransferase-like (Major domain)"/>
    <property type="match status" value="1"/>
</dbReference>
<dbReference type="InterPro" id="IPR015424">
    <property type="entry name" value="PyrdxlP-dep_Trfase"/>
</dbReference>
<dbReference type="PANTHER" id="PTHR43094">
    <property type="entry name" value="AMINOTRANSFERASE"/>
    <property type="match status" value="1"/>
</dbReference>
<name>A0A094SQX9_9ZZZZ</name>
<dbReference type="InterPro" id="IPR015422">
    <property type="entry name" value="PyrdxlP-dep_Trfase_small"/>
</dbReference>